<reference evidence="2 3" key="1">
    <citation type="submission" date="2020-05" db="EMBL/GenBank/DDBJ databases">
        <title>Whole genome shotgun sequence of Streptomyces microflavus NBRC 13062.</title>
        <authorList>
            <person name="Komaki H."/>
            <person name="Tamura T."/>
        </authorList>
    </citation>
    <scope>NUCLEOTIDE SEQUENCE [LARGE SCALE GENOMIC DNA]</scope>
    <source>
        <strain evidence="2 3">NBRC 13062</strain>
    </source>
</reference>
<organism evidence="2 3">
    <name type="scientific">Streptomyces microflavus</name>
    <name type="common">Streptomyces lipmanii</name>
    <dbReference type="NCBI Taxonomy" id="1919"/>
    <lineage>
        <taxon>Bacteria</taxon>
        <taxon>Bacillati</taxon>
        <taxon>Actinomycetota</taxon>
        <taxon>Actinomycetes</taxon>
        <taxon>Kitasatosporales</taxon>
        <taxon>Streptomycetaceae</taxon>
        <taxon>Streptomyces</taxon>
    </lineage>
</organism>
<dbReference type="EMBL" id="BLWD01000001">
    <property type="protein sequence ID" value="GFN02720.1"/>
    <property type="molecule type" value="Genomic_DNA"/>
</dbReference>
<evidence type="ECO:0000256" key="1">
    <source>
        <dbReference type="SAM" id="MobiDB-lite"/>
    </source>
</evidence>
<name>A0A7J0CJQ6_STRMI</name>
<evidence type="ECO:0000313" key="2">
    <source>
        <dbReference type="EMBL" id="GFN02720.1"/>
    </source>
</evidence>
<gene>
    <name evidence="2" type="ORF">Smic_12760</name>
</gene>
<sequence>MEPRSSRLLSGRRVPSRHSARFINRSALAIAIDALSLVLYDRRPYRPVVWGPKRARGPDSGEGPRQVAGALTRLTGTERTGPEQTGSHCSRDRN</sequence>
<feature type="compositionally biased region" description="Polar residues" evidence="1">
    <location>
        <begin position="74"/>
        <end position="88"/>
    </location>
</feature>
<dbReference type="AlphaFoldDB" id="A0A7J0CJQ6"/>
<proteinExistence type="predicted"/>
<dbReference type="Proteomes" id="UP000498740">
    <property type="component" value="Unassembled WGS sequence"/>
</dbReference>
<feature type="region of interest" description="Disordered" evidence="1">
    <location>
        <begin position="49"/>
        <end position="94"/>
    </location>
</feature>
<evidence type="ECO:0000313" key="3">
    <source>
        <dbReference type="Proteomes" id="UP000498740"/>
    </source>
</evidence>
<accession>A0A7J0CJQ6</accession>
<protein>
    <submittedName>
        <fullName evidence="2">Uncharacterized protein</fullName>
    </submittedName>
</protein>
<comment type="caution">
    <text evidence="2">The sequence shown here is derived from an EMBL/GenBank/DDBJ whole genome shotgun (WGS) entry which is preliminary data.</text>
</comment>